<proteinExistence type="predicted"/>
<dbReference type="InterPro" id="IPR009081">
    <property type="entry name" value="PP-bd_ACP"/>
</dbReference>
<dbReference type="Pfam" id="PF00550">
    <property type="entry name" value="PP-binding"/>
    <property type="match status" value="1"/>
</dbReference>
<dbReference type="RefSeq" id="WP_152780038.1">
    <property type="nucleotide sequence ID" value="NZ_BAABEQ010000060.1"/>
</dbReference>
<dbReference type="EMBL" id="VJZE01000009">
    <property type="protein sequence ID" value="MPY38964.1"/>
    <property type="molecule type" value="Genomic_DNA"/>
</dbReference>
<gene>
    <name evidence="2" type="ORF">FNH04_03110</name>
</gene>
<protein>
    <submittedName>
        <fullName evidence="2">Acyl carrier protein</fullName>
    </submittedName>
</protein>
<name>A0A5N8VXZ4_9ACTN</name>
<evidence type="ECO:0000313" key="2">
    <source>
        <dbReference type="EMBL" id="MPY38964.1"/>
    </source>
</evidence>
<dbReference type="SUPFAM" id="SSF47336">
    <property type="entry name" value="ACP-like"/>
    <property type="match status" value="1"/>
</dbReference>
<sequence>MKPETYSTVCDLIRKHSQALAGRDIEQSETLSDLGIDSLEQLSLVVDVENCFDVSIDDEELAEVRTVKDLAELVDRHRGKG</sequence>
<evidence type="ECO:0000259" key="1">
    <source>
        <dbReference type="PROSITE" id="PS50075"/>
    </source>
</evidence>
<reference evidence="2 3" key="1">
    <citation type="submission" date="2019-07" db="EMBL/GenBank/DDBJ databases">
        <title>New species of Amycolatopsis and Streptomyces.</title>
        <authorList>
            <person name="Duangmal K."/>
            <person name="Teo W.F.A."/>
            <person name="Lipun K."/>
        </authorList>
    </citation>
    <scope>NUCLEOTIDE SEQUENCE [LARGE SCALE GENOMIC DNA]</scope>
    <source>
        <strain evidence="2 3">TISTR 2346</strain>
    </source>
</reference>
<dbReference type="PROSITE" id="PS50075">
    <property type="entry name" value="CARRIER"/>
    <property type="match status" value="1"/>
</dbReference>
<dbReference type="Proteomes" id="UP000326979">
    <property type="component" value="Unassembled WGS sequence"/>
</dbReference>
<keyword evidence="3" id="KW-1185">Reference proteome</keyword>
<comment type="caution">
    <text evidence="2">The sequence shown here is derived from an EMBL/GenBank/DDBJ whole genome shotgun (WGS) entry which is preliminary data.</text>
</comment>
<dbReference type="Gene3D" id="1.10.1200.10">
    <property type="entry name" value="ACP-like"/>
    <property type="match status" value="1"/>
</dbReference>
<accession>A0A5N8VXZ4</accession>
<organism evidence="2 3">
    <name type="scientific">Streptomyces phyllanthi</name>
    <dbReference type="NCBI Taxonomy" id="1803180"/>
    <lineage>
        <taxon>Bacteria</taxon>
        <taxon>Bacillati</taxon>
        <taxon>Actinomycetota</taxon>
        <taxon>Actinomycetes</taxon>
        <taxon>Kitasatosporales</taxon>
        <taxon>Streptomycetaceae</taxon>
        <taxon>Streptomyces</taxon>
    </lineage>
</organism>
<dbReference type="InterPro" id="IPR036736">
    <property type="entry name" value="ACP-like_sf"/>
</dbReference>
<dbReference type="AlphaFoldDB" id="A0A5N8VXZ4"/>
<evidence type="ECO:0000313" key="3">
    <source>
        <dbReference type="Proteomes" id="UP000326979"/>
    </source>
</evidence>
<dbReference type="OrthoDB" id="4242231at2"/>
<feature type="domain" description="Carrier" evidence="1">
    <location>
        <begin position="3"/>
        <end position="78"/>
    </location>
</feature>